<reference evidence="1 2" key="1">
    <citation type="journal article" date="2024" name="Genome Biol. Evol.">
        <title>Chromosome-level genome assembly of the viviparous eelpout Zoarces viviparus.</title>
        <authorList>
            <person name="Fuhrmann N."/>
            <person name="Brasseur M.V."/>
            <person name="Bakowski C.E."/>
            <person name="Podsiadlowski L."/>
            <person name="Prost S."/>
            <person name="Krehenwinkel H."/>
            <person name="Mayer C."/>
        </authorList>
    </citation>
    <scope>NUCLEOTIDE SEQUENCE [LARGE SCALE GENOMIC DNA]</scope>
    <source>
        <strain evidence="1">NO-MEL_2022_Ind0_liver</strain>
    </source>
</reference>
<keyword evidence="2" id="KW-1185">Reference proteome</keyword>
<evidence type="ECO:0000313" key="1">
    <source>
        <dbReference type="EMBL" id="KAK9539426.1"/>
    </source>
</evidence>
<organism evidence="1 2">
    <name type="scientific">Zoarces viviparus</name>
    <name type="common">Viviparous eelpout</name>
    <name type="synonym">Blennius viviparus</name>
    <dbReference type="NCBI Taxonomy" id="48416"/>
    <lineage>
        <taxon>Eukaryota</taxon>
        <taxon>Metazoa</taxon>
        <taxon>Chordata</taxon>
        <taxon>Craniata</taxon>
        <taxon>Vertebrata</taxon>
        <taxon>Euteleostomi</taxon>
        <taxon>Actinopterygii</taxon>
        <taxon>Neopterygii</taxon>
        <taxon>Teleostei</taxon>
        <taxon>Neoteleostei</taxon>
        <taxon>Acanthomorphata</taxon>
        <taxon>Eupercaria</taxon>
        <taxon>Perciformes</taxon>
        <taxon>Cottioidei</taxon>
        <taxon>Zoarcales</taxon>
        <taxon>Zoarcidae</taxon>
        <taxon>Zoarcinae</taxon>
        <taxon>Zoarces</taxon>
    </lineage>
</organism>
<gene>
    <name evidence="1" type="ORF">VZT92_004534</name>
</gene>
<sequence length="205" mass="23482">MDPIFNLLVQHRLESLYMKFRDMGVKDERDFIDGVTEEDLNNIGLSQVERNRFSALKKTIGRLRAPAAATSVKKSLESFCLQYTYPKCPEPKYIKDMDPAQNTVEDLMLRICHLESVNPSRGVCLYTVDGMPLTDDPFFNTWSLKDRHIEDGDVIYAIFTPKKNLRAAPQMSTQHVTETNGTDTVRCHVMLKGDFEVTVDLERDT</sequence>
<protein>
    <recommendedName>
        <fullName evidence="3">SAM domain-containing protein</fullName>
    </recommendedName>
</protein>
<name>A0AAW1FZB8_ZOAVI</name>
<evidence type="ECO:0000313" key="2">
    <source>
        <dbReference type="Proteomes" id="UP001488805"/>
    </source>
</evidence>
<dbReference type="Proteomes" id="UP001488805">
    <property type="component" value="Unassembled WGS sequence"/>
</dbReference>
<dbReference type="EMBL" id="JBCEZU010000023">
    <property type="protein sequence ID" value="KAK9539426.1"/>
    <property type="molecule type" value="Genomic_DNA"/>
</dbReference>
<accession>A0AAW1FZB8</accession>
<comment type="caution">
    <text evidence="1">The sequence shown here is derived from an EMBL/GenBank/DDBJ whole genome shotgun (WGS) entry which is preliminary data.</text>
</comment>
<evidence type="ECO:0008006" key="3">
    <source>
        <dbReference type="Google" id="ProtNLM"/>
    </source>
</evidence>
<proteinExistence type="predicted"/>
<dbReference type="AlphaFoldDB" id="A0AAW1FZB8"/>